<evidence type="ECO:0000256" key="5">
    <source>
        <dbReference type="ARBA" id="ARBA00023157"/>
    </source>
</evidence>
<dbReference type="InterPro" id="IPR033116">
    <property type="entry name" value="TRYPSIN_SER"/>
</dbReference>
<dbReference type="InterPro" id="IPR022700">
    <property type="entry name" value="CLIP"/>
</dbReference>
<name>A0AAW1UFB1_9CUCU</name>
<dbReference type="InterPro" id="IPR038565">
    <property type="entry name" value="CLIP_sf"/>
</dbReference>
<keyword evidence="2 9" id="KW-0732">Signal</keyword>
<evidence type="ECO:0000256" key="9">
    <source>
        <dbReference type="RuleBase" id="RU366078"/>
    </source>
</evidence>
<feature type="domain" description="Clip" evidence="11">
    <location>
        <begin position="28"/>
        <end position="83"/>
    </location>
</feature>
<keyword evidence="4 8" id="KW-0720">Serine protease</keyword>
<dbReference type="GO" id="GO:0005576">
    <property type="term" value="C:extracellular region"/>
    <property type="evidence" value="ECO:0007669"/>
    <property type="project" value="UniProtKB-SubCell"/>
</dbReference>
<evidence type="ECO:0000313" key="12">
    <source>
        <dbReference type="EMBL" id="KAK9878521.1"/>
    </source>
</evidence>
<dbReference type="InterPro" id="IPR018114">
    <property type="entry name" value="TRYPSIN_HIS"/>
</dbReference>
<keyword evidence="9" id="KW-0964">Secreted</keyword>
<dbReference type="InterPro" id="IPR009003">
    <property type="entry name" value="Peptidase_S1_PA"/>
</dbReference>
<feature type="domain" description="Peptidase S1" evidence="10">
    <location>
        <begin position="132"/>
        <end position="386"/>
    </location>
</feature>
<dbReference type="SMART" id="SM00680">
    <property type="entry name" value="CLIP"/>
    <property type="match status" value="1"/>
</dbReference>
<comment type="domain">
    <text evidence="9">The clip domain consists of 35-55 residues which are 'knitted' together usually by 3 conserved disulfide bonds forming a clip-like compact structure.</text>
</comment>
<comment type="similarity">
    <text evidence="7 9">Belongs to the peptidase S1 family. CLIP subfamily.</text>
</comment>
<evidence type="ECO:0000259" key="11">
    <source>
        <dbReference type="PROSITE" id="PS51888"/>
    </source>
</evidence>
<dbReference type="Pfam" id="PF00089">
    <property type="entry name" value="Trypsin"/>
    <property type="match status" value="1"/>
</dbReference>
<keyword evidence="1 8" id="KW-0645">Protease</keyword>
<evidence type="ECO:0000256" key="3">
    <source>
        <dbReference type="ARBA" id="ARBA00022801"/>
    </source>
</evidence>
<comment type="subcellular location">
    <subcellularLocation>
        <location evidence="9">Secreted</location>
    </subcellularLocation>
</comment>
<dbReference type="PROSITE" id="PS00134">
    <property type="entry name" value="TRYPSIN_HIS"/>
    <property type="match status" value="1"/>
</dbReference>
<dbReference type="AlphaFoldDB" id="A0AAW1UFB1"/>
<sequence>MNFRLSLLACFVLYVNNVTAQWAVDDDGCVTPYRGSGSCVGIYNCQPVVTFLRNAARPLSQANSALLRRYQCGFEQNNIKVCCPRDSTEIARLEGTSTSGSTSEPNPPDVSSHANIGLLPEDCGRINIDSKIVRGNLTGLFEFPWMALLSYRLARGPEFRCGGTVINDRYILTAAHCISHLTYPLLGVRVGEHDLRTRPDCETVENRTTCASPVQDIGIGRIITHPLYNRTSFTYDIGLIQLATRLNYADNVAAICLPVTKEAASYNFTGRNVVVTGFGATETGRNSPTLLKVQIPYIERSDCRRIYQNSAPINYRQLCAGGRNMMDSCGGDSGGPLQVATTMYGEPRYVQQGIVSFGPRNCGAEGNPGVYTRVAYYMDWILDNISS</sequence>
<keyword evidence="6" id="KW-0325">Glycoprotein</keyword>
<feature type="signal peptide" evidence="9">
    <location>
        <begin position="1"/>
        <end position="20"/>
    </location>
</feature>
<dbReference type="GO" id="GO:0006508">
    <property type="term" value="P:proteolysis"/>
    <property type="evidence" value="ECO:0007669"/>
    <property type="project" value="UniProtKB-KW"/>
</dbReference>
<dbReference type="Pfam" id="PF12032">
    <property type="entry name" value="CLIP"/>
    <property type="match status" value="1"/>
</dbReference>
<dbReference type="PRINTS" id="PR00722">
    <property type="entry name" value="CHYMOTRYPSIN"/>
</dbReference>
<dbReference type="Gene3D" id="3.30.1640.30">
    <property type="match status" value="1"/>
</dbReference>
<dbReference type="PROSITE" id="PS51888">
    <property type="entry name" value="CLIP"/>
    <property type="match status" value="1"/>
</dbReference>
<dbReference type="InterPro" id="IPR001314">
    <property type="entry name" value="Peptidase_S1A"/>
</dbReference>
<evidence type="ECO:0000256" key="6">
    <source>
        <dbReference type="ARBA" id="ARBA00023180"/>
    </source>
</evidence>
<accession>A0AAW1UFB1</accession>
<evidence type="ECO:0000256" key="1">
    <source>
        <dbReference type="ARBA" id="ARBA00022670"/>
    </source>
</evidence>
<dbReference type="InterPro" id="IPR043504">
    <property type="entry name" value="Peptidase_S1_PA_chymotrypsin"/>
</dbReference>
<dbReference type="Proteomes" id="UP001431783">
    <property type="component" value="Unassembled WGS sequence"/>
</dbReference>
<comment type="caution">
    <text evidence="12">The sequence shown here is derived from an EMBL/GenBank/DDBJ whole genome shotgun (WGS) entry which is preliminary data.</text>
</comment>
<keyword evidence="3 8" id="KW-0378">Hydrolase</keyword>
<dbReference type="InterPro" id="IPR051487">
    <property type="entry name" value="Ser/Thr_Proteases_Immune/Dev"/>
</dbReference>
<dbReference type="FunFam" id="2.40.10.10:FF:000028">
    <property type="entry name" value="Serine protease easter"/>
    <property type="match status" value="1"/>
</dbReference>
<organism evidence="12 13">
    <name type="scientific">Henosepilachna vigintioctopunctata</name>
    <dbReference type="NCBI Taxonomy" id="420089"/>
    <lineage>
        <taxon>Eukaryota</taxon>
        <taxon>Metazoa</taxon>
        <taxon>Ecdysozoa</taxon>
        <taxon>Arthropoda</taxon>
        <taxon>Hexapoda</taxon>
        <taxon>Insecta</taxon>
        <taxon>Pterygota</taxon>
        <taxon>Neoptera</taxon>
        <taxon>Endopterygota</taxon>
        <taxon>Coleoptera</taxon>
        <taxon>Polyphaga</taxon>
        <taxon>Cucujiformia</taxon>
        <taxon>Coccinelloidea</taxon>
        <taxon>Coccinellidae</taxon>
        <taxon>Epilachninae</taxon>
        <taxon>Epilachnini</taxon>
        <taxon>Henosepilachna</taxon>
    </lineage>
</organism>
<dbReference type="Gene3D" id="2.40.10.10">
    <property type="entry name" value="Trypsin-like serine proteases"/>
    <property type="match status" value="2"/>
</dbReference>
<evidence type="ECO:0000256" key="4">
    <source>
        <dbReference type="ARBA" id="ARBA00022825"/>
    </source>
</evidence>
<dbReference type="PANTHER" id="PTHR24256">
    <property type="entry name" value="TRYPTASE-RELATED"/>
    <property type="match status" value="1"/>
</dbReference>
<reference evidence="12 13" key="1">
    <citation type="submission" date="2023-03" db="EMBL/GenBank/DDBJ databases">
        <title>Genome insight into feeding habits of ladybird beetles.</title>
        <authorList>
            <person name="Li H.-S."/>
            <person name="Huang Y.-H."/>
            <person name="Pang H."/>
        </authorList>
    </citation>
    <scope>NUCLEOTIDE SEQUENCE [LARGE SCALE GENOMIC DNA]</scope>
    <source>
        <strain evidence="12">SYSU_2023b</strain>
        <tissue evidence="12">Whole body</tissue>
    </source>
</reference>
<evidence type="ECO:0000259" key="10">
    <source>
        <dbReference type="PROSITE" id="PS50240"/>
    </source>
</evidence>
<proteinExistence type="inferred from homology"/>
<evidence type="ECO:0000313" key="13">
    <source>
        <dbReference type="Proteomes" id="UP001431783"/>
    </source>
</evidence>
<dbReference type="InterPro" id="IPR001254">
    <property type="entry name" value="Trypsin_dom"/>
</dbReference>
<dbReference type="EMBL" id="JARQZJ010000049">
    <property type="protein sequence ID" value="KAK9878521.1"/>
    <property type="molecule type" value="Genomic_DNA"/>
</dbReference>
<dbReference type="PROSITE" id="PS50240">
    <property type="entry name" value="TRYPSIN_DOM"/>
    <property type="match status" value="1"/>
</dbReference>
<dbReference type="CDD" id="cd00190">
    <property type="entry name" value="Tryp_SPc"/>
    <property type="match status" value="1"/>
</dbReference>
<evidence type="ECO:0000256" key="2">
    <source>
        <dbReference type="ARBA" id="ARBA00022729"/>
    </source>
</evidence>
<dbReference type="PROSITE" id="PS00135">
    <property type="entry name" value="TRYPSIN_SER"/>
    <property type="match status" value="1"/>
</dbReference>
<keyword evidence="5" id="KW-1015">Disulfide bond</keyword>
<dbReference type="EC" id="3.4.21.-" evidence="8"/>
<evidence type="ECO:0000256" key="8">
    <source>
        <dbReference type="RuleBase" id="RU363034"/>
    </source>
</evidence>
<dbReference type="SMART" id="SM00020">
    <property type="entry name" value="Tryp_SPc"/>
    <property type="match status" value="1"/>
</dbReference>
<keyword evidence="13" id="KW-1185">Reference proteome</keyword>
<protein>
    <recommendedName>
        <fullName evidence="9">CLIP domain-containing serine protease</fullName>
        <ecNumber evidence="8">3.4.21.-</ecNumber>
    </recommendedName>
</protein>
<feature type="chain" id="PRO_5043111278" description="CLIP domain-containing serine protease" evidence="9">
    <location>
        <begin position="21"/>
        <end position="387"/>
    </location>
</feature>
<gene>
    <name evidence="12" type="ORF">WA026_022419</name>
</gene>
<evidence type="ECO:0000256" key="7">
    <source>
        <dbReference type="ARBA" id="ARBA00024195"/>
    </source>
</evidence>
<dbReference type="FunFam" id="2.40.10.10:FF:000002">
    <property type="entry name" value="Transmembrane protease serine"/>
    <property type="match status" value="1"/>
</dbReference>
<dbReference type="GO" id="GO:0004252">
    <property type="term" value="F:serine-type endopeptidase activity"/>
    <property type="evidence" value="ECO:0007669"/>
    <property type="project" value="UniProtKB-UniRule"/>
</dbReference>
<dbReference type="SUPFAM" id="SSF50494">
    <property type="entry name" value="Trypsin-like serine proteases"/>
    <property type="match status" value="1"/>
</dbReference>